<dbReference type="EMBL" id="FOGK01000003">
    <property type="protein sequence ID" value="SER22192.1"/>
    <property type="molecule type" value="Genomic_DNA"/>
</dbReference>
<gene>
    <name evidence="3" type="ORF">IV87_GL000801</name>
    <name evidence="4" type="ORF">SAMN04487973_10323</name>
</gene>
<name>A0A0R2K836_9LACO</name>
<reference evidence="3 5" key="1">
    <citation type="journal article" date="2015" name="Genome Announc.">
        <title>Expanding the biotechnology potential of lactobacilli through comparative genomics of 213 strains and associated genera.</title>
        <authorList>
            <person name="Sun Z."/>
            <person name="Harris H.M."/>
            <person name="McCann A."/>
            <person name="Guo C."/>
            <person name="Argimon S."/>
            <person name="Zhang W."/>
            <person name="Yang X."/>
            <person name="Jeffery I.B."/>
            <person name="Cooney J.C."/>
            <person name="Kagawa T.F."/>
            <person name="Liu W."/>
            <person name="Song Y."/>
            <person name="Salvetti E."/>
            <person name="Wrobel A."/>
            <person name="Rasinkangas P."/>
            <person name="Parkhill J."/>
            <person name="Rea M.C."/>
            <person name="O'Sullivan O."/>
            <person name="Ritari J."/>
            <person name="Douillard F.P."/>
            <person name="Paul Ross R."/>
            <person name="Yang R."/>
            <person name="Briner A.E."/>
            <person name="Felis G.E."/>
            <person name="de Vos W.M."/>
            <person name="Barrangou R."/>
            <person name="Klaenhammer T.R."/>
            <person name="Caufield P.W."/>
            <person name="Cui Y."/>
            <person name="Zhang H."/>
            <person name="O'Toole P.W."/>
        </authorList>
    </citation>
    <scope>NUCLEOTIDE SEQUENCE [LARGE SCALE GENOMIC DNA]</scope>
    <source>
        <strain evidence="3 5">DSM 22301</strain>
    </source>
</reference>
<protein>
    <submittedName>
        <fullName evidence="4">Adhesin</fullName>
    </submittedName>
</protein>
<dbReference type="AlphaFoldDB" id="A0A0R2K836"/>
<dbReference type="PANTHER" id="PTHR34094:SF1">
    <property type="entry name" value="PROTEIN FAM185A"/>
    <property type="match status" value="1"/>
</dbReference>
<dbReference type="GeneID" id="76042665"/>
<evidence type="ECO:0000313" key="5">
    <source>
        <dbReference type="Proteomes" id="UP000051749"/>
    </source>
</evidence>
<evidence type="ECO:0000313" key="6">
    <source>
        <dbReference type="Proteomes" id="UP000182818"/>
    </source>
</evidence>
<dbReference type="Pfam" id="PF13349">
    <property type="entry name" value="DUF4097"/>
    <property type="match status" value="1"/>
</dbReference>
<dbReference type="NCBIfam" id="NF038403">
    <property type="entry name" value="perm_prefix_1"/>
    <property type="match status" value="1"/>
</dbReference>
<sequence length="435" mass="47727">MTNIETKIRTKLDQLFMTYSPSTELTELKEELVSDLTEATNDNLTDGMSENQAIQSAFDRLGNLDELIQEINNEQNQDTESEDTTNQKKNSVHIGNLDIENGKVRLGNQTLVDGDKVEIGKLLKVDGDNVDIGNGFIKVTDGDVKINGKTPSKMYMESLALVNSQAFPIQDLTHINVIYRDASLTIRQTDGDQLIVNEYMSRNNDRYYLQNSASEHELTIRQGDRPLLWHINVKVEILIPTNYAHSLKADTRDGRIQVQDLHNEQLKLNVVSHSGSANAEQVKISQFNLEAFSGSIHGKDIQTTNLAAFSHSGSVALESVTSLMNLKSSGGSVRLMHGKGSGKFHTSGGSVRLNFDHLTGDVAADTHSGSVQLALPTTVPFNFELDTKSGRAKVNGTAVLEHSGSAYQIGHVGEHPHYQVTGHTHSGGVKLNLEN</sequence>
<evidence type="ECO:0000313" key="3">
    <source>
        <dbReference type="EMBL" id="KRN83372.1"/>
    </source>
</evidence>
<dbReference type="EMBL" id="JQBY01000002">
    <property type="protein sequence ID" value="KRN83372.1"/>
    <property type="molecule type" value="Genomic_DNA"/>
</dbReference>
<evidence type="ECO:0000259" key="2">
    <source>
        <dbReference type="Pfam" id="PF13349"/>
    </source>
</evidence>
<evidence type="ECO:0000256" key="1">
    <source>
        <dbReference type="SAM" id="MobiDB-lite"/>
    </source>
</evidence>
<dbReference type="Proteomes" id="UP000051749">
    <property type="component" value="Unassembled WGS sequence"/>
</dbReference>
<organism evidence="3 5">
    <name type="scientific">Pediococcus ethanolidurans</name>
    <dbReference type="NCBI Taxonomy" id="319653"/>
    <lineage>
        <taxon>Bacteria</taxon>
        <taxon>Bacillati</taxon>
        <taxon>Bacillota</taxon>
        <taxon>Bacilli</taxon>
        <taxon>Lactobacillales</taxon>
        <taxon>Lactobacillaceae</taxon>
        <taxon>Pediococcus</taxon>
    </lineage>
</organism>
<dbReference type="Proteomes" id="UP000182818">
    <property type="component" value="Unassembled WGS sequence"/>
</dbReference>
<keyword evidence="6" id="KW-1185">Reference proteome</keyword>
<comment type="caution">
    <text evidence="3">The sequence shown here is derived from an EMBL/GenBank/DDBJ whole genome shotgun (WGS) entry which is preliminary data.</text>
</comment>
<dbReference type="STRING" id="319653.SAMN04487973_10323"/>
<dbReference type="InterPro" id="IPR025164">
    <property type="entry name" value="Toastrack_DUF4097"/>
</dbReference>
<dbReference type="PANTHER" id="PTHR34094">
    <property type="match status" value="1"/>
</dbReference>
<dbReference type="RefSeq" id="WP_057805031.1">
    <property type="nucleotide sequence ID" value="NZ_BJYP01000040.1"/>
</dbReference>
<dbReference type="OrthoDB" id="2240353at2"/>
<evidence type="ECO:0000313" key="4">
    <source>
        <dbReference type="EMBL" id="SER22192.1"/>
    </source>
</evidence>
<reference evidence="4 6" key="2">
    <citation type="submission" date="2016-10" db="EMBL/GenBank/DDBJ databases">
        <authorList>
            <person name="Varghese N."/>
            <person name="Submissions S."/>
        </authorList>
    </citation>
    <scope>NUCLEOTIDE SEQUENCE [LARGE SCALE GENOMIC DNA]</scope>
    <source>
        <strain evidence="4 6">CGMCC 1.3889</strain>
    </source>
</reference>
<dbReference type="InterPro" id="IPR047928">
    <property type="entry name" value="Perm_prefix_1"/>
</dbReference>
<feature type="region of interest" description="Disordered" evidence="1">
    <location>
        <begin position="74"/>
        <end position="93"/>
    </location>
</feature>
<accession>A0A0R2K836</accession>
<proteinExistence type="predicted"/>
<dbReference type="PATRIC" id="fig|319653.3.peg.811"/>
<feature type="domain" description="DUF4097" evidence="2">
    <location>
        <begin position="174"/>
        <end position="431"/>
    </location>
</feature>